<evidence type="ECO:0000256" key="2">
    <source>
        <dbReference type="ARBA" id="ARBA00022679"/>
    </source>
</evidence>
<reference evidence="4 5" key="1">
    <citation type="journal article" date="2019" name="Nat. Plants">
        <title>Stout camphor tree genome fills gaps in understanding of flowering plant genome evolution.</title>
        <authorList>
            <person name="Chaw S.M."/>
            <person name="Liu Y.C."/>
            <person name="Wu Y.W."/>
            <person name="Wang H.Y."/>
            <person name="Lin C.I."/>
            <person name="Wu C.S."/>
            <person name="Ke H.M."/>
            <person name="Chang L.Y."/>
            <person name="Hsu C.Y."/>
            <person name="Yang H.T."/>
            <person name="Sudianto E."/>
            <person name="Hsu M.H."/>
            <person name="Wu K.P."/>
            <person name="Wang L.N."/>
            <person name="Leebens-Mack J.H."/>
            <person name="Tsai I.J."/>
        </authorList>
    </citation>
    <scope>NUCLEOTIDE SEQUENCE [LARGE SCALE GENOMIC DNA]</scope>
    <source>
        <strain evidence="5">cv. Chaw 1501</strain>
        <tissue evidence="4">Young leaves</tissue>
    </source>
</reference>
<dbReference type="InterPro" id="IPR050481">
    <property type="entry name" value="UDP-glycosyltransf_plant"/>
</dbReference>
<keyword evidence="5" id="KW-1185">Reference proteome</keyword>
<keyword evidence="3" id="KW-0812">Transmembrane</keyword>
<evidence type="ECO:0000256" key="1">
    <source>
        <dbReference type="ARBA" id="ARBA00009995"/>
    </source>
</evidence>
<comment type="similarity">
    <text evidence="1">Belongs to the UDP-glycosyltransferase family.</text>
</comment>
<dbReference type="OrthoDB" id="5835829at2759"/>
<evidence type="ECO:0000256" key="3">
    <source>
        <dbReference type="SAM" id="Phobius"/>
    </source>
</evidence>
<dbReference type="Pfam" id="PF00201">
    <property type="entry name" value="UDPGT"/>
    <property type="match status" value="3"/>
</dbReference>
<organism evidence="4 5">
    <name type="scientific">Cinnamomum micranthum f. kanehirae</name>
    <dbReference type="NCBI Taxonomy" id="337451"/>
    <lineage>
        <taxon>Eukaryota</taxon>
        <taxon>Viridiplantae</taxon>
        <taxon>Streptophyta</taxon>
        <taxon>Embryophyta</taxon>
        <taxon>Tracheophyta</taxon>
        <taxon>Spermatophyta</taxon>
        <taxon>Magnoliopsida</taxon>
        <taxon>Magnoliidae</taxon>
        <taxon>Laurales</taxon>
        <taxon>Lauraceae</taxon>
        <taxon>Cinnamomum</taxon>
    </lineage>
</organism>
<evidence type="ECO:0000313" key="5">
    <source>
        <dbReference type="Proteomes" id="UP000283530"/>
    </source>
</evidence>
<dbReference type="EMBL" id="QPKB01000002">
    <property type="protein sequence ID" value="RWR77326.1"/>
    <property type="molecule type" value="Genomic_DNA"/>
</dbReference>
<dbReference type="InterPro" id="IPR002213">
    <property type="entry name" value="UDP_glucos_trans"/>
</dbReference>
<dbReference type="Proteomes" id="UP000283530">
    <property type="component" value="Unassembled WGS sequence"/>
</dbReference>
<dbReference type="Gene3D" id="3.40.50.2000">
    <property type="entry name" value="Glycogen Phosphorylase B"/>
    <property type="match status" value="6"/>
</dbReference>
<accession>A0A443NFL4</accession>
<keyword evidence="3" id="KW-1133">Transmembrane helix</keyword>
<keyword evidence="2 4" id="KW-0808">Transferase</keyword>
<sequence length="1568" mass="175243">MEVITAYRHMFVALWILPAPAFITSLGLLLEFGFGTTIIGIAKKPLGRHGLLLGLSEELQKAELLHCTGILSLILIKEEERRSITNTLGGEMRQLEQRNPLKHEQETTPREVLVLYLESCIPACVIHPKDYCYSTAERSATACYLEHWNSPMTTLGIMKGASQHVAMVPWLAFGHLIPFLQLSISLAKAGFQISFLSTPRNIQRLPKLPQDVTSKINFVELPLPHVDGLPEGAEATVDLPTLADDLLKKAYDLLLPHFHHFVARESPDFIVHDVLTHWTAESARQFGVPRVLFCIYSASPMAFLGMGESLSVDQMRKHWPTPESLTSPPPWIPFPSTVAFLPHEAEMMHGILTTDASGISPLQRTFSALDGCEAMVLRSCAEYEGEYLDVLKKYPKPVIPIGLLPAEKGETDPAAGDWGSIFRWLDGKAPRSVVFVVFGSECKLSKSEVYEIAHGLELSELDFLWALRRPEWAVDDSEALPTGFEARIKGRGIVHLGWAPQLEILAHQSIGGSLFHAGWGTIIETVQYGHPLVVLPFANVQGLDARLAVEKGLAVEVLVLYLRKLHSARVIHPKDYCYSTAERSATACYPEHWNSPIVEREKDGTFHKEAITKYLRWAMIDEEGEDLLRRSREMIAIFSDRLLHESQHVAMVPWLAFGHLIPFLQLSISLAKAGFQISFLSTPRNIQRLPKLPQDVTSKINFVELPLPHVDGLPEGAEATVDLPTLADDLLKKAYDLLLPHFHHFVARESPDFIVHDVLTHWTAESARQFGVPRVLFCIYSASPMAFLGMGESLSVDQMRKHWPTPESLTSPPPWIPFPSTVAFLPHEAEMMHGILTTDASGISPLQRTFSALDGCEAMVLRSCAEYEGEYLDVLKKYPKPVIPIGLLPAEKGETDPAAGDWGSIFRWLDGKAPRSVVFVVFGSECKLSKSEVYEIAHGLELSELDFLWALRRPEWAVDDSEALPTGFEARIKGRGIVHLGWAPQLEILAHQSIGGSLFHAGWGTIIETVQYGHPLVVLPFANVQGLDARLAVEKGLAVEVEREKDGKFHRDSIAKALRRAVIEDEGEGLRLRSREMMAIFSDRGLHERYFSKFVEFLKGYRTKGRQHVAMVPWLAFGHLIPFLQLSISLAKAGFRITFLSTPKNIQRLPELPQDLTSQITFVELPLPHVDGLLEGAEATSDLPSRNDEHLKKAFDLLIHPFELFVSNESPDFIVHDLLANWTAEIATRFSVPRVLFSVYSACSFSFMGLMEFTSEDELRKQLQAPNALAGTSPPPWIRFPSPSAVSLLPHEAQSVCSGFFSPDASGISPAVRCLSAIHGCEAIVLRSCAEYEGDYFHVLKDHPKPVIPIGMHITVPEKREAASEWEEIFRWLDEKSPRSVVFVVFGSERKLSKSEIYEIAHGLQLSELDFLWALSRPDWAEDDSEVLPPGFVTRTMGRGVVNLGWAPQLDILAHRAIGGCMFHAGWSTLIETVHFGHGLVFLPFSVAQKLDARLAVEKGIGVEVERDGDETFHGDAIARSLRRAMVGEEGERLRLRSRELMAFFCDQRLNERYFSGFVDFLVSFRSK</sequence>
<dbReference type="CDD" id="cd03784">
    <property type="entry name" value="GT1_Gtf-like"/>
    <property type="match status" value="3"/>
</dbReference>
<gene>
    <name evidence="4" type="ORF">CKAN_00580700</name>
</gene>
<name>A0A443NFL4_9MAGN</name>
<evidence type="ECO:0000313" key="4">
    <source>
        <dbReference type="EMBL" id="RWR77326.1"/>
    </source>
</evidence>
<dbReference type="PANTHER" id="PTHR48049">
    <property type="entry name" value="GLYCOSYLTRANSFERASE"/>
    <property type="match status" value="1"/>
</dbReference>
<dbReference type="FunFam" id="3.40.50.2000:FF:000037">
    <property type="entry name" value="Glycosyltransferase"/>
    <property type="match status" value="3"/>
</dbReference>
<dbReference type="PANTHER" id="PTHR48049:SF57">
    <property type="entry name" value="UDP-GLYCOSYLTRANSFERASE 91C1-LIKE"/>
    <property type="match status" value="1"/>
</dbReference>
<protein>
    <submittedName>
        <fullName evidence="4">UDP-glycosyltransferase 91A1</fullName>
    </submittedName>
</protein>
<feature type="transmembrane region" description="Helical" evidence="3">
    <location>
        <begin position="12"/>
        <end position="34"/>
    </location>
</feature>
<comment type="caution">
    <text evidence="4">The sequence shown here is derived from an EMBL/GenBank/DDBJ whole genome shotgun (WGS) entry which is preliminary data.</text>
</comment>
<dbReference type="SUPFAM" id="SSF53756">
    <property type="entry name" value="UDP-Glycosyltransferase/glycogen phosphorylase"/>
    <property type="match status" value="3"/>
</dbReference>
<proteinExistence type="inferred from homology"/>
<keyword evidence="3" id="KW-0472">Membrane</keyword>
<dbReference type="GO" id="GO:0035251">
    <property type="term" value="F:UDP-glucosyltransferase activity"/>
    <property type="evidence" value="ECO:0007669"/>
    <property type="project" value="InterPro"/>
</dbReference>